<evidence type="ECO:0000256" key="3">
    <source>
        <dbReference type="SAM" id="SignalP"/>
    </source>
</evidence>
<evidence type="ECO:0000313" key="5">
    <source>
        <dbReference type="Proteomes" id="UP001283341"/>
    </source>
</evidence>
<keyword evidence="5" id="KW-1185">Reference proteome</keyword>
<dbReference type="Pfam" id="PF04885">
    <property type="entry name" value="Stig1"/>
    <property type="match status" value="1"/>
</dbReference>
<organism evidence="4 5">
    <name type="scientific">Apodospora peruviana</name>
    <dbReference type="NCBI Taxonomy" id="516989"/>
    <lineage>
        <taxon>Eukaryota</taxon>
        <taxon>Fungi</taxon>
        <taxon>Dikarya</taxon>
        <taxon>Ascomycota</taxon>
        <taxon>Pezizomycotina</taxon>
        <taxon>Sordariomycetes</taxon>
        <taxon>Sordariomycetidae</taxon>
        <taxon>Sordariales</taxon>
        <taxon>Lasiosphaeriaceae</taxon>
        <taxon>Apodospora</taxon>
    </lineage>
</organism>
<feature type="chain" id="PRO_5042036495" evidence="3">
    <location>
        <begin position="22"/>
        <end position="492"/>
    </location>
</feature>
<feature type="signal peptide" evidence="3">
    <location>
        <begin position="1"/>
        <end position="21"/>
    </location>
</feature>
<dbReference type="AlphaFoldDB" id="A0AAE0LYR3"/>
<reference evidence="4" key="2">
    <citation type="submission" date="2023-06" db="EMBL/GenBank/DDBJ databases">
        <authorList>
            <consortium name="Lawrence Berkeley National Laboratory"/>
            <person name="Haridas S."/>
            <person name="Hensen N."/>
            <person name="Bonometti L."/>
            <person name="Westerberg I."/>
            <person name="Brannstrom I.O."/>
            <person name="Guillou S."/>
            <person name="Cros-Aarteil S."/>
            <person name="Calhoun S."/>
            <person name="Kuo A."/>
            <person name="Mondo S."/>
            <person name="Pangilinan J."/>
            <person name="Riley R."/>
            <person name="Labutti K."/>
            <person name="Andreopoulos B."/>
            <person name="Lipzen A."/>
            <person name="Chen C."/>
            <person name="Yanf M."/>
            <person name="Daum C."/>
            <person name="Ng V."/>
            <person name="Clum A."/>
            <person name="Steindorff A."/>
            <person name="Ohm R."/>
            <person name="Martin F."/>
            <person name="Silar P."/>
            <person name="Natvig D."/>
            <person name="Lalanne C."/>
            <person name="Gautier V."/>
            <person name="Ament-Velasquez S.L."/>
            <person name="Kruys A."/>
            <person name="Hutchinson M.I."/>
            <person name="Powell A.J."/>
            <person name="Barry K."/>
            <person name="Miller A.N."/>
            <person name="Grigoriev I.V."/>
            <person name="Debuchy R."/>
            <person name="Gladieux P."/>
            <person name="Thoren M.H."/>
            <person name="Johannesson H."/>
        </authorList>
    </citation>
    <scope>NUCLEOTIDE SEQUENCE</scope>
    <source>
        <strain evidence="4">CBS 118394</strain>
    </source>
</reference>
<reference evidence="4" key="1">
    <citation type="journal article" date="2023" name="Mol. Phylogenet. Evol.">
        <title>Genome-scale phylogeny and comparative genomics of the fungal order Sordariales.</title>
        <authorList>
            <person name="Hensen N."/>
            <person name="Bonometti L."/>
            <person name="Westerberg I."/>
            <person name="Brannstrom I.O."/>
            <person name="Guillou S."/>
            <person name="Cros-Aarteil S."/>
            <person name="Calhoun S."/>
            <person name="Haridas S."/>
            <person name="Kuo A."/>
            <person name="Mondo S."/>
            <person name="Pangilinan J."/>
            <person name="Riley R."/>
            <person name="LaButti K."/>
            <person name="Andreopoulos B."/>
            <person name="Lipzen A."/>
            <person name="Chen C."/>
            <person name="Yan M."/>
            <person name="Daum C."/>
            <person name="Ng V."/>
            <person name="Clum A."/>
            <person name="Steindorff A."/>
            <person name="Ohm R.A."/>
            <person name="Martin F."/>
            <person name="Silar P."/>
            <person name="Natvig D.O."/>
            <person name="Lalanne C."/>
            <person name="Gautier V."/>
            <person name="Ament-Velasquez S.L."/>
            <person name="Kruys A."/>
            <person name="Hutchinson M.I."/>
            <person name="Powell A.J."/>
            <person name="Barry K."/>
            <person name="Miller A.N."/>
            <person name="Grigoriev I.V."/>
            <person name="Debuchy R."/>
            <person name="Gladieux P."/>
            <person name="Hiltunen Thoren M."/>
            <person name="Johannesson H."/>
        </authorList>
    </citation>
    <scope>NUCLEOTIDE SEQUENCE</scope>
    <source>
        <strain evidence="4">CBS 118394</strain>
    </source>
</reference>
<dbReference type="EMBL" id="JAUEDM010000008">
    <property type="protein sequence ID" value="KAK3312841.1"/>
    <property type="molecule type" value="Genomic_DNA"/>
</dbReference>
<protein>
    <submittedName>
        <fullName evidence="4">Uncharacterized protein</fullName>
    </submittedName>
</protein>
<comment type="caution">
    <text evidence="4">The sequence shown here is derived from an EMBL/GenBank/DDBJ whole genome shotgun (WGS) entry which is preliminary data.</text>
</comment>
<sequence length="492" mass="48834">MKLSLPLLIAPLLASPWGTAGHTTTGCNADNCLRGLRNPTRGAAATSFCHSYTQANVTATTALPTAFATPCGSGPTLSSRLSSACSCYVPPAPPACGDTSSDSNNCGTCGNVCVAGSTCSSGACVCTNSGKPPCNGQCLDLTSDNNNCGTCGHSCSSGTTCQSGACAPLPGGNCSSYTASCSDVINGILATNSIASPQLVDYRMQTAILGITSPSAFLAALGPNPCQIYTDATEHATCVALLANSAFVSELTDITVGVLTAFQTCASDFATGGPDYPVVINEPTCPSSVRRHAKRVGEDHDLTQSMLEGIEHYTMTAPAPVLGQMKQPLPDLIQLARRQASTCARTGQCFERCPDCRDQQTYCGSSAAAITTNVCGGVGAVVGAGVGALAAGACGTACGPGALVCAGFCAAAAGGLAGTAATAVCTAVSSRICTPLTEKCANCNSANSGICNADSTQCCAGETGTQCGAGCCCCPRCQAPGGINCACTAAAC</sequence>
<gene>
    <name evidence="4" type="ORF">B0H66DRAFT_568988</name>
</gene>
<proteinExistence type="inferred from homology"/>
<evidence type="ECO:0000313" key="4">
    <source>
        <dbReference type="EMBL" id="KAK3312841.1"/>
    </source>
</evidence>
<accession>A0AAE0LYR3</accession>
<dbReference type="InterPro" id="IPR006969">
    <property type="entry name" value="Stig-like"/>
</dbReference>
<dbReference type="PROSITE" id="PS51257">
    <property type="entry name" value="PROKAR_LIPOPROTEIN"/>
    <property type="match status" value="1"/>
</dbReference>
<evidence type="ECO:0000256" key="2">
    <source>
        <dbReference type="ARBA" id="ARBA00022729"/>
    </source>
</evidence>
<dbReference type="Proteomes" id="UP001283341">
    <property type="component" value="Unassembled WGS sequence"/>
</dbReference>
<keyword evidence="2 3" id="KW-0732">Signal</keyword>
<name>A0AAE0LYR3_9PEZI</name>
<comment type="similarity">
    <text evidence="1">Belongs to the STIG1 family.</text>
</comment>
<evidence type="ECO:0000256" key="1">
    <source>
        <dbReference type="ARBA" id="ARBA00006010"/>
    </source>
</evidence>